<dbReference type="PANTHER" id="PTHR12919">
    <property type="entry name" value="30S RIBOSOMAL PROTEIN S16"/>
    <property type="match status" value="1"/>
</dbReference>
<proteinExistence type="inferred from homology"/>
<dbReference type="NCBIfam" id="TIGR00002">
    <property type="entry name" value="S16"/>
    <property type="match status" value="1"/>
</dbReference>
<dbReference type="PROSITE" id="PS00732">
    <property type="entry name" value="RIBOSOMAL_S16"/>
    <property type="match status" value="1"/>
</dbReference>
<dbReference type="Proteomes" id="UP000694255">
    <property type="component" value="Unassembled WGS sequence"/>
</dbReference>
<gene>
    <name evidence="1" type="ORF">J8A68_001476</name>
</gene>
<keyword evidence="2" id="KW-1185">Reference proteome</keyword>
<dbReference type="EMBL" id="JAGSYN010000055">
    <property type="protein sequence ID" value="KAG7665011.1"/>
    <property type="molecule type" value="Genomic_DNA"/>
</dbReference>
<dbReference type="GO" id="GO:0005763">
    <property type="term" value="C:mitochondrial small ribosomal subunit"/>
    <property type="evidence" value="ECO:0007669"/>
    <property type="project" value="TreeGrafter"/>
</dbReference>
<dbReference type="PANTHER" id="PTHR12919:SF20">
    <property type="entry name" value="SMALL RIBOSOMAL SUBUNIT PROTEIN BS16M"/>
    <property type="match status" value="1"/>
</dbReference>
<sequence>MSSWVKGAKVGKENVRIRLARFGRAHSPVYNIVVSPKCKARDSLPIEVVGTYNPIAIPGPLGKKENKNVKEVELDIMRAKYWMGVGATPTEKVAWLFKKAGFLHEDWPKPNKFTQVVKKPVVNDIKYAEEERIQLYRHRD</sequence>
<dbReference type="GeneID" id="73468277"/>
<evidence type="ECO:0000313" key="1">
    <source>
        <dbReference type="EMBL" id="KAG7665011.1"/>
    </source>
</evidence>
<dbReference type="RefSeq" id="XP_049265243.1">
    <property type="nucleotide sequence ID" value="XM_049405132.1"/>
</dbReference>
<dbReference type="OrthoDB" id="407221at2759"/>
<protein>
    <submittedName>
        <fullName evidence="1">MRPS16</fullName>
    </submittedName>
</protein>
<dbReference type="HAMAP" id="MF_00385">
    <property type="entry name" value="Ribosomal_bS16"/>
    <property type="match status" value="1"/>
</dbReference>
<evidence type="ECO:0000313" key="2">
    <source>
        <dbReference type="Proteomes" id="UP000694255"/>
    </source>
</evidence>
<dbReference type="GO" id="GO:0032543">
    <property type="term" value="P:mitochondrial translation"/>
    <property type="evidence" value="ECO:0007669"/>
    <property type="project" value="TreeGrafter"/>
</dbReference>
<organism evidence="1 2">
    <name type="scientific">[Candida] subhashii</name>
    <dbReference type="NCBI Taxonomy" id="561895"/>
    <lineage>
        <taxon>Eukaryota</taxon>
        <taxon>Fungi</taxon>
        <taxon>Dikarya</taxon>
        <taxon>Ascomycota</taxon>
        <taxon>Saccharomycotina</taxon>
        <taxon>Pichiomycetes</taxon>
        <taxon>Debaryomycetaceae</taxon>
        <taxon>Spathaspora</taxon>
    </lineage>
</organism>
<dbReference type="AlphaFoldDB" id="A0A8J5UQV2"/>
<dbReference type="Pfam" id="PF00886">
    <property type="entry name" value="Ribosomal_S16"/>
    <property type="match status" value="1"/>
</dbReference>
<dbReference type="InterPro" id="IPR020592">
    <property type="entry name" value="Ribosomal_bS16_CS"/>
</dbReference>
<name>A0A8J5UQV2_9ASCO</name>
<dbReference type="GO" id="GO:0003735">
    <property type="term" value="F:structural constituent of ribosome"/>
    <property type="evidence" value="ECO:0007669"/>
    <property type="project" value="InterPro"/>
</dbReference>
<reference evidence="1 2" key="1">
    <citation type="journal article" date="2021" name="DNA Res.">
        <title>Genome analysis of Candida subhashii reveals its hybrid nature and dual mitochondrial genome conformations.</title>
        <authorList>
            <person name="Mixao V."/>
            <person name="Hegedusova E."/>
            <person name="Saus E."/>
            <person name="Pryszcz L.P."/>
            <person name="Cillingova A."/>
            <person name="Nosek J."/>
            <person name="Gabaldon T."/>
        </authorList>
    </citation>
    <scope>NUCLEOTIDE SEQUENCE [LARGE SCALE GENOMIC DNA]</scope>
    <source>
        <strain evidence="1 2">CBS 10753</strain>
    </source>
</reference>
<dbReference type="InterPro" id="IPR000307">
    <property type="entry name" value="Ribosomal_bS16"/>
</dbReference>
<accession>A0A8J5UQV2</accession>
<comment type="caution">
    <text evidence="1">The sequence shown here is derived from an EMBL/GenBank/DDBJ whole genome shotgun (WGS) entry which is preliminary data.</text>
</comment>